<feature type="region of interest" description="Disordered" evidence="10">
    <location>
        <begin position="898"/>
        <end position="1009"/>
    </location>
</feature>
<dbReference type="Gene3D" id="3.40.1360.10">
    <property type="match status" value="1"/>
</dbReference>
<dbReference type="GO" id="GO:0003899">
    <property type="term" value="F:DNA-directed RNA polymerase activity"/>
    <property type="evidence" value="ECO:0007669"/>
    <property type="project" value="InterPro"/>
</dbReference>
<evidence type="ECO:0000259" key="12">
    <source>
        <dbReference type="SMART" id="SM00493"/>
    </source>
</evidence>
<dbReference type="Gene3D" id="3.90.580.10">
    <property type="entry name" value="Zinc finger, CHC2-type domain"/>
    <property type="match status" value="1"/>
</dbReference>
<feature type="region of interest" description="Disordered" evidence="10">
    <location>
        <begin position="1145"/>
        <end position="1170"/>
    </location>
</feature>
<feature type="compositionally biased region" description="Low complexity" evidence="10">
    <location>
        <begin position="908"/>
        <end position="930"/>
    </location>
</feature>
<dbReference type="OrthoDB" id="10047023at2759"/>
<evidence type="ECO:0000256" key="1">
    <source>
        <dbReference type="ARBA" id="ARBA00022478"/>
    </source>
</evidence>
<evidence type="ECO:0000256" key="10">
    <source>
        <dbReference type="SAM" id="MobiDB-lite"/>
    </source>
</evidence>
<feature type="compositionally biased region" description="Polar residues" evidence="10">
    <location>
        <begin position="975"/>
        <end position="998"/>
    </location>
</feature>
<dbReference type="CDD" id="cd03364">
    <property type="entry name" value="TOPRIM_DnaG_primases"/>
    <property type="match status" value="1"/>
</dbReference>
<reference evidence="13 14" key="2">
    <citation type="journal article" date="2007" name="BMC Biol.">
        <title>A 100%-complete sequence reveals unusually simple genomic features in the hot-spring red alga Cyanidioschyzon merolae.</title>
        <authorList>
            <person name="Nozaki H."/>
            <person name="Takano H."/>
            <person name="Misumi O."/>
            <person name="Terasawa K."/>
            <person name="Matsuzaki M."/>
            <person name="Maruyama S."/>
            <person name="Nishida K."/>
            <person name="Yagisawa F."/>
            <person name="Yoshida Y."/>
            <person name="Fujiwara T."/>
            <person name="Takio S."/>
            <person name="Tamura K."/>
            <person name="Chung S.J."/>
            <person name="Nakamura S."/>
            <person name="Kuroiwa H."/>
            <person name="Tanaka K."/>
            <person name="Sato N."/>
            <person name="Kuroiwa T."/>
        </authorList>
    </citation>
    <scope>NUCLEOTIDE SEQUENCE [LARGE SCALE GENOMIC DNA]</scope>
    <source>
        <strain evidence="13 14">10D</strain>
    </source>
</reference>
<evidence type="ECO:0000313" key="14">
    <source>
        <dbReference type="Proteomes" id="UP000007014"/>
    </source>
</evidence>
<evidence type="ECO:0000256" key="5">
    <source>
        <dbReference type="ARBA" id="ARBA00022705"/>
    </source>
</evidence>
<dbReference type="GeneID" id="16996228"/>
<dbReference type="EMBL" id="AP006499">
    <property type="protein sequence ID" value="BAM82165.1"/>
    <property type="molecule type" value="Genomic_DNA"/>
</dbReference>
<dbReference type="GO" id="GO:0000428">
    <property type="term" value="C:DNA-directed RNA polymerase complex"/>
    <property type="evidence" value="ECO:0007669"/>
    <property type="project" value="UniProtKB-KW"/>
</dbReference>
<dbReference type="GO" id="GO:0008270">
    <property type="term" value="F:zinc ion binding"/>
    <property type="evidence" value="ECO:0007669"/>
    <property type="project" value="UniProtKB-KW"/>
</dbReference>
<dbReference type="Gene3D" id="3.90.980.10">
    <property type="entry name" value="DNA primase, catalytic core, N-terminal domain"/>
    <property type="match status" value="1"/>
</dbReference>
<accession>M1V6G2</accession>
<dbReference type="SMART" id="SM00400">
    <property type="entry name" value="ZnF_CHCC"/>
    <property type="match status" value="1"/>
</dbReference>
<keyword evidence="7" id="KW-0863">Zinc-finger</keyword>
<dbReference type="GO" id="GO:0003677">
    <property type="term" value="F:DNA binding"/>
    <property type="evidence" value="ECO:0007669"/>
    <property type="project" value="InterPro"/>
</dbReference>
<keyword evidence="4" id="KW-0548">Nucleotidyltransferase</keyword>
<dbReference type="SMART" id="SM00493">
    <property type="entry name" value="TOPRIM"/>
    <property type="match status" value="1"/>
</dbReference>
<evidence type="ECO:0000256" key="8">
    <source>
        <dbReference type="ARBA" id="ARBA00022833"/>
    </source>
</evidence>
<feature type="domain" description="Toprim" evidence="12">
    <location>
        <begin position="472"/>
        <end position="559"/>
    </location>
</feature>
<name>M1V6G2_CYAM1</name>
<feature type="domain" description="Zinc finger CHC2-type" evidence="11">
    <location>
        <begin position="101"/>
        <end position="155"/>
    </location>
</feature>
<dbReference type="HOGENOM" id="CLU_269651_0_0_1"/>
<reference evidence="13 14" key="1">
    <citation type="journal article" date="2004" name="Nature">
        <title>Genome sequence of the ultrasmall unicellular red alga Cyanidioschyzon merolae 10D.</title>
        <authorList>
            <person name="Matsuzaki M."/>
            <person name="Misumi O."/>
            <person name="Shin-i T."/>
            <person name="Maruyama S."/>
            <person name="Takahara M."/>
            <person name="Miyagishima S."/>
            <person name="Mori T."/>
            <person name="Nishida K."/>
            <person name="Yagisawa F."/>
            <person name="Nishida K."/>
            <person name="Yoshida Y."/>
            <person name="Nishimura Y."/>
            <person name="Nakao S."/>
            <person name="Kobayashi T."/>
            <person name="Momoyama Y."/>
            <person name="Higashiyama T."/>
            <person name="Minoda A."/>
            <person name="Sano M."/>
            <person name="Nomoto H."/>
            <person name="Oishi K."/>
            <person name="Hayashi H."/>
            <person name="Ohta F."/>
            <person name="Nishizaka S."/>
            <person name="Haga S."/>
            <person name="Miura S."/>
            <person name="Morishita T."/>
            <person name="Kabeya Y."/>
            <person name="Terasawa K."/>
            <person name="Suzuki Y."/>
            <person name="Ishii Y."/>
            <person name="Asakawa S."/>
            <person name="Takano H."/>
            <person name="Ohta N."/>
            <person name="Kuroiwa H."/>
            <person name="Tanaka K."/>
            <person name="Shimizu N."/>
            <person name="Sugano S."/>
            <person name="Sato N."/>
            <person name="Nozaki H."/>
            <person name="Ogasawara N."/>
            <person name="Kohara Y."/>
            <person name="Kuroiwa T."/>
        </authorList>
    </citation>
    <scope>NUCLEOTIDE SEQUENCE [LARGE SCALE GENOMIC DNA]</scope>
    <source>
        <strain evidence="13 14">10D</strain>
    </source>
</reference>
<dbReference type="InterPro" id="IPR002694">
    <property type="entry name" value="Znf_CHC2"/>
</dbReference>
<dbReference type="eggNOG" id="ENOG502S0EV">
    <property type="taxonomic scope" value="Eukaryota"/>
</dbReference>
<dbReference type="InterPro" id="IPR037068">
    <property type="entry name" value="DNA_primase_core_N_sf"/>
</dbReference>
<dbReference type="RefSeq" id="XP_005538201.1">
    <property type="nucleotide sequence ID" value="XM_005538144.1"/>
</dbReference>
<evidence type="ECO:0000256" key="6">
    <source>
        <dbReference type="ARBA" id="ARBA00022723"/>
    </source>
</evidence>
<evidence type="ECO:0000256" key="2">
    <source>
        <dbReference type="ARBA" id="ARBA00022515"/>
    </source>
</evidence>
<dbReference type="SUPFAM" id="SSF56731">
    <property type="entry name" value="DNA primase core"/>
    <property type="match status" value="2"/>
</dbReference>
<dbReference type="InterPro" id="IPR050219">
    <property type="entry name" value="DnaG_primase"/>
</dbReference>
<dbReference type="KEGG" id="cme:CYME_CMQ286C"/>
<proteinExistence type="predicted"/>
<dbReference type="Pfam" id="PF13155">
    <property type="entry name" value="Toprim_2"/>
    <property type="match status" value="1"/>
</dbReference>
<dbReference type="Proteomes" id="UP000007014">
    <property type="component" value="Chromosome 17"/>
</dbReference>
<evidence type="ECO:0000256" key="4">
    <source>
        <dbReference type="ARBA" id="ARBA00022695"/>
    </source>
</evidence>
<keyword evidence="2" id="KW-0639">Primosome</keyword>
<protein>
    <submittedName>
        <fullName evidence="13">DNA primase, bacterial-type</fullName>
    </submittedName>
</protein>
<dbReference type="Gramene" id="CMQ286CT">
    <property type="protein sequence ID" value="CMQ286CT"/>
    <property type="gene ID" value="CMQ286C"/>
</dbReference>
<keyword evidence="8" id="KW-0862">Zinc</keyword>
<keyword evidence="14" id="KW-1185">Reference proteome</keyword>
<dbReference type="PANTHER" id="PTHR30313">
    <property type="entry name" value="DNA PRIMASE"/>
    <property type="match status" value="1"/>
</dbReference>
<dbReference type="GO" id="GO:0006269">
    <property type="term" value="P:DNA replication, synthesis of primer"/>
    <property type="evidence" value="ECO:0007669"/>
    <property type="project" value="UniProtKB-KW"/>
</dbReference>
<evidence type="ECO:0000256" key="7">
    <source>
        <dbReference type="ARBA" id="ARBA00022771"/>
    </source>
</evidence>
<keyword evidence="6" id="KW-0479">Metal-binding</keyword>
<evidence type="ECO:0000256" key="3">
    <source>
        <dbReference type="ARBA" id="ARBA00022679"/>
    </source>
</evidence>
<feature type="compositionally biased region" description="Low complexity" evidence="10">
    <location>
        <begin position="1151"/>
        <end position="1164"/>
    </location>
</feature>
<sequence length="1212" mass="133742">MSDGATLGKRRSYPRNGVPLQAPAFAPQSVCERLIATTKAQHGLSVSARLRRGGRGGFRRALVACSRIDRESVQQAKKRVSLFDLVQPHVRSSRPSGPNRYMCLCPFHDERTASMLVDDERGYFHCFGCGASGDAIRFLMNIHKTDFHAAAKTLLSYVKDNKEIVSTSPLQASETRHAKDAVQHVPFVNAGVDAIAPKELSMQSAVQQKVLHMNSLALKFFRRQLKDLQSRPEHLSPEARRLFRYLCERRGFSPRTIDTFRIGYAPAGWRELVDYMLYEQTELAVTGEDLVLAGLAKVRPLPQDKEKLGIRTPSQGLYDVFRDRIMIPILDAEGRVVGFGGRRLESREPDPAEAVLVLPPAENGSSGSHGHGAASLPGPSISMVGTASSMFSTASGSTAMRDADSYLTKVQLRAVTAPTQEEAFTGPKYVNTPETPVFQKARILFGMSETLRRVRFPEEFADDWRLADAFGPCVVLVEGYLDVLRLHQEGIWFAVASLGTSVTSAQCEMLVELVRLIENEHALRSSKRLRPRLILQLDQDEAGSRATKRTIGMFLDKYQRYGERFGLHLCVAQLPSHVKDADEYIQAYGSEAYLRQVVTQAQVWWRHEITSRLDTYVSAVEASRQCIKAEEDVTRLFWCRSPALNACLEDIANCIRMAQLKSKEYHAVTVQVAQRIAGLFVPFHHLEDPYRELVAEIKRRVQQRPVHVPHHNADTQVNGALVQSTATPAMGTGAPYYKLQARDGTNISPAWRGTAPAVPASYIPPPYGDYPPWIWAEIKLLRIVVCATAAQRESWRQRLQEESIPLLMLITVPTIRRAIAFLLGLSTDRTGRSESNGSVFPMDDIVAVTDALIDRGIIEECDLDATDAPVEDHRHRHPLDRQQGHQYPLDAYRIPKEVFGPIDGDSSATLTPRRAPSATPAAAPERTASAGSNPAWRLNGSASSAASPLGNGLSTGDITASGRGVHKDEADPNAAANSTETPASSSSANPMLNGTSKSLGPGAQVSLAKPPCMRTKPAFADSDSFASRTARIITRTIRSIGVLRVCRPEQALPLDMGAGTVHEANARLQENAALTERQRPWLQNHDLALSLVLHLERHRMDATFFAQIAWLRYLRCKVRLALTWQAWNDAIESLEAQVALSDSTSPETLDASSASVPAPSGGAPQNIGQPTRCSTSLELPGLTDTAIWRRCEAYLAEIHTIEAEMERLKQSW</sequence>
<dbReference type="PANTHER" id="PTHR30313:SF2">
    <property type="entry name" value="DNA PRIMASE"/>
    <property type="match status" value="1"/>
</dbReference>
<dbReference type="Pfam" id="PF01807">
    <property type="entry name" value="Zn_ribbon_DnaG"/>
    <property type="match status" value="1"/>
</dbReference>
<keyword evidence="1" id="KW-0240">DNA-directed RNA polymerase</keyword>
<dbReference type="STRING" id="280699.M1V6G2"/>
<dbReference type="InterPro" id="IPR036977">
    <property type="entry name" value="DNA_primase_Znf_CHC2"/>
</dbReference>
<feature type="compositionally biased region" description="Polar residues" evidence="10">
    <location>
        <begin position="940"/>
        <end position="958"/>
    </location>
</feature>
<keyword evidence="5" id="KW-0235">DNA replication</keyword>
<evidence type="ECO:0000313" key="13">
    <source>
        <dbReference type="EMBL" id="BAM82165.1"/>
    </source>
</evidence>
<dbReference type="Pfam" id="PF08275">
    <property type="entry name" value="DNAG_N"/>
    <property type="match status" value="1"/>
</dbReference>
<dbReference type="AlphaFoldDB" id="M1V6G2"/>
<evidence type="ECO:0000259" key="11">
    <source>
        <dbReference type="SMART" id="SM00400"/>
    </source>
</evidence>
<dbReference type="GO" id="GO:0005737">
    <property type="term" value="C:cytoplasm"/>
    <property type="evidence" value="ECO:0007669"/>
    <property type="project" value="TreeGrafter"/>
</dbReference>
<dbReference type="InterPro" id="IPR034151">
    <property type="entry name" value="TOPRIM_DnaG_bac"/>
</dbReference>
<evidence type="ECO:0000256" key="9">
    <source>
        <dbReference type="ARBA" id="ARBA00023163"/>
    </source>
</evidence>
<gene>
    <name evidence="13" type="ORF">CYME_CMQ286C</name>
</gene>
<dbReference type="InterPro" id="IPR013264">
    <property type="entry name" value="DNAG_N"/>
</dbReference>
<keyword evidence="9" id="KW-0804">Transcription</keyword>
<organism evidence="13 14">
    <name type="scientific">Cyanidioschyzon merolae (strain NIES-3377 / 10D)</name>
    <name type="common">Unicellular red alga</name>
    <dbReference type="NCBI Taxonomy" id="280699"/>
    <lineage>
        <taxon>Eukaryota</taxon>
        <taxon>Rhodophyta</taxon>
        <taxon>Bangiophyceae</taxon>
        <taxon>Cyanidiales</taxon>
        <taxon>Cyanidiaceae</taxon>
        <taxon>Cyanidioschyzon</taxon>
    </lineage>
</organism>
<dbReference type="InterPro" id="IPR006171">
    <property type="entry name" value="TOPRIM_dom"/>
</dbReference>
<dbReference type="SUPFAM" id="SSF57783">
    <property type="entry name" value="Zinc beta-ribbon"/>
    <property type="match status" value="1"/>
</dbReference>
<keyword evidence="3" id="KW-0808">Transferase</keyword>